<protein>
    <submittedName>
        <fullName evidence="1">Uncharacterized protein</fullName>
    </submittedName>
</protein>
<evidence type="ECO:0000313" key="2">
    <source>
        <dbReference type="EMBL" id="OOF45598.1"/>
    </source>
</evidence>
<dbReference type="RefSeq" id="WP_077474285.1">
    <property type="nucleotide sequence ID" value="NZ_MLHK01000043.1"/>
</dbReference>
<comment type="caution">
    <text evidence="1">The sequence shown here is derived from an EMBL/GenBank/DDBJ whole genome shotgun (WGS) entry which is preliminary data.</text>
</comment>
<dbReference type="OrthoDB" id="9867066at2"/>
<proteinExistence type="predicted"/>
<dbReference type="AlphaFoldDB" id="A0A1V3IR83"/>
<sequence>MSKFEVHFEQRYRNQQGKIETKEEMYTATCESDVIAVRIVDDYYSTVSKFNGKDEVLKPSILKIIKINS</sequence>
<evidence type="ECO:0000313" key="3">
    <source>
        <dbReference type="Proteomes" id="UP000188728"/>
    </source>
</evidence>
<evidence type="ECO:0000313" key="4">
    <source>
        <dbReference type="Proteomes" id="UP000189161"/>
    </source>
</evidence>
<keyword evidence="4" id="KW-1185">Reference proteome</keyword>
<dbReference type="EMBL" id="MLHL01000092">
    <property type="protein sequence ID" value="OOF45598.1"/>
    <property type="molecule type" value="Genomic_DNA"/>
</dbReference>
<evidence type="ECO:0000313" key="1">
    <source>
        <dbReference type="EMBL" id="OOF44768.1"/>
    </source>
</evidence>
<dbReference type="Proteomes" id="UP000188728">
    <property type="component" value="Unassembled WGS sequence"/>
</dbReference>
<dbReference type="EMBL" id="MLHK01000043">
    <property type="protein sequence ID" value="OOF44768.1"/>
    <property type="molecule type" value="Genomic_DNA"/>
</dbReference>
<reference evidence="3 4" key="1">
    <citation type="submission" date="2016-10" db="EMBL/GenBank/DDBJ databases">
        <title>Rodentibacter gen. nov. and new species.</title>
        <authorList>
            <person name="Christensen H."/>
        </authorList>
    </citation>
    <scope>NUCLEOTIDE SEQUENCE [LARGE SCALE GENOMIC DNA]</scope>
    <source>
        <strain evidence="1 3">H1983213011</strain>
        <strain evidence="2 4">H1987082031</strain>
    </source>
</reference>
<dbReference type="Proteomes" id="UP000189161">
    <property type="component" value="Unassembled WGS sequence"/>
</dbReference>
<organism evidence="1 3">
    <name type="scientific">Rodentibacter trehalosifermentans</name>
    <dbReference type="NCBI Taxonomy" id="1908263"/>
    <lineage>
        <taxon>Bacteria</taxon>
        <taxon>Pseudomonadati</taxon>
        <taxon>Pseudomonadota</taxon>
        <taxon>Gammaproteobacteria</taxon>
        <taxon>Pasteurellales</taxon>
        <taxon>Pasteurellaceae</taxon>
        <taxon>Rodentibacter</taxon>
    </lineage>
</organism>
<accession>A0A1V3IR83</accession>
<name>A0A1V3IR83_9PAST</name>
<gene>
    <name evidence="1" type="ORF">BKK51_08205</name>
    <name evidence="2" type="ORF">BKK52_12360</name>
</gene>
<accession>A0A1V3ITJ0</accession>